<evidence type="ECO:0000313" key="8">
    <source>
        <dbReference type="EMBL" id="MCB2379572.1"/>
    </source>
</evidence>
<feature type="transmembrane region" description="Helical" evidence="6">
    <location>
        <begin position="16"/>
        <end position="35"/>
    </location>
</feature>
<keyword evidence="5 6" id="KW-0472">Membrane</keyword>
<evidence type="ECO:0000256" key="5">
    <source>
        <dbReference type="ARBA" id="ARBA00023136"/>
    </source>
</evidence>
<evidence type="ECO:0000256" key="4">
    <source>
        <dbReference type="ARBA" id="ARBA00022989"/>
    </source>
</evidence>
<dbReference type="EMBL" id="JAJADQ010000010">
    <property type="protein sequence ID" value="MCB2379572.1"/>
    <property type="molecule type" value="Genomic_DNA"/>
</dbReference>
<dbReference type="PANTHER" id="PTHR12677">
    <property type="entry name" value="GOLGI APPARATUS MEMBRANE PROTEIN TVP38-RELATED"/>
    <property type="match status" value="1"/>
</dbReference>
<comment type="subcellular location">
    <subcellularLocation>
        <location evidence="1 6">Cell membrane</location>
        <topology evidence="1 6">Multi-pass membrane protein</topology>
    </subcellularLocation>
</comment>
<dbReference type="PANTHER" id="PTHR12677:SF59">
    <property type="entry name" value="GOLGI APPARATUS MEMBRANE PROTEIN TVP38-RELATED"/>
    <property type="match status" value="1"/>
</dbReference>
<dbReference type="InterPro" id="IPR015414">
    <property type="entry name" value="TMEM64"/>
</dbReference>
<evidence type="ECO:0000256" key="1">
    <source>
        <dbReference type="ARBA" id="ARBA00004651"/>
    </source>
</evidence>
<accession>A0ABS8AIQ1</accession>
<feature type="transmembrane region" description="Helical" evidence="6">
    <location>
        <begin position="179"/>
        <end position="199"/>
    </location>
</feature>
<comment type="caution">
    <text evidence="8">The sequence shown here is derived from an EMBL/GenBank/DDBJ whole genome shotgun (WGS) entry which is preliminary data.</text>
</comment>
<evidence type="ECO:0000313" key="9">
    <source>
        <dbReference type="Proteomes" id="UP001165297"/>
    </source>
</evidence>
<keyword evidence="2 6" id="KW-1003">Cell membrane</keyword>
<keyword evidence="3 6" id="KW-0812">Transmembrane</keyword>
<evidence type="ECO:0000256" key="3">
    <source>
        <dbReference type="ARBA" id="ARBA00022692"/>
    </source>
</evidence>
<dbReference type="Proteomes" id="UP001165297">
    <property type="component" value="Unassembled WGS sequence"/>
</dbReference>
<keyword evidence="9" id="KW-1185">Reference proteome</keyword>
<feature type="transmembrane region" description="Helical" evidence="6">
    <location>
        <begin position="211"/>
        <end position="228"/>
    </location>
</feature>
<evidence type="ECO:0000256" key="6">
    <source>
        <dbReference type="RuleBase" id="RU366058"/>
    </source>
</evidence>
<reference evidence="8" key="1">
    <citation type="submission" date="2021-10" db="EMBL/GenBank/DDBJ databases">
        <authorList>
            <person name="Dean J.D."/>
            <person name="Kim M.K."/>
            <person name="Newey C.N."/>
            <person name="Stoker T.S."/>
            <person name="Thompson D.W."/>
            <person name="Grose J.H."/>
        </authorList>
    </citation>
    <scope>NUCLEOTIDE SEQUENCE</scope>
    <source>
        <strain evidence="8">BT635</strain>
    </source>
</reference>
<feature type="transmembrane region" description="Helical" evidence="6">
    <location>
        <begin position="101"/>
        <end position="122"/>
    </location>
</feature>
<proteinExistence type="inferred from homology"/>
<gene>
    <name evidence="8" type="ORF">LGH70_18395</name>
</gene>
<evidence type="ECO:0000256" key="2">
    <source>
        <dbReference type="ARBA" id="ARBA00022475"/>
    </source>
</evidence>
<organism evidence="8 9">
    <name type="scientific">Hymenobacter nitidus</name>
    <dbReference type="NCBI Taxonomy" id="2880929"/>
    <lineage>
        <taxon>Bacteria</taxon>
        <taxon>Pseudomonadati</taxon>
        <taxon>Bacteroidota</taxon>
        <taxon>Cytophagia</taxon>
        <taxon>Cytophagales</taxon>
        <taxon>Hymenobacteraceae</taxon>
        <taxon>Hymenobacter</taxon>
    </lineage>
</organism>
<dbReference type="InterPro" id="IPR032816">
    <property type="entry name" value="VTT_dom"/>
</dbReference>
<sequence length="246" mass="26762">MADSAADSRPKKSSRLPLYLAGGLLAVLVACYFLWPAFQTGAKEAFTVLKSGEQDKVSAWVKQFGYWGPVVIVGGMVAQMFLVVINVVLLILVAILAYGPIWGSLLALLGVVVASSVGYWLGHSAGETFISRLIGEKNEKKMVEEVQRYGTWAVVIARLSPALSDDAVSFVAGVARLGYWRFMLATVAGVVPLIVLLAWLGENSDRLKTGLWWVSGISLLLFGAYVWWDKRRSKTQPEPALANKNG</sequence>
<dbReference type="Pfam" id="PF09335">
    <property type="entry name" value="VTT_dom"/>
    <property type="match status" value="1"/>
</dbReference>
<dbReference type="RefSeq" id="WP_226188642.1">
    <property type="nucleotide sequence ID" value="NZ_JAJADQ010000010.1"/>
</dbReference>
<feature type="domain" description="VTT" evidence="7">
    <location>
        <begin position="87"/>
        <end position="202"/>
    </location>
</feature>
<keyword evidence="4 6" id="KW-1133">Transmembrane helix</keyword>
<protein>
    <recommendedName>
        <fullName evidence="6">TVP38/TMEM64 family membrane protein</fullName>
    </recommendedName>
</protein>
<evidence type="ECO:0000259" key="7">
    <source>
        <dbReference type="Pfam" id="PF09335"/>
    </source>
</evidence>
<name>A0ABS8AIQ1_9BACT</name>
<comment type="similarity">
    <text evidence="6">Belongs to the TVP38/TMEM64 family.</text>
</comment>
<feature type="transmembrane region" description="Helical" evidence="6">
    <location>
        <begin position="66"/>
        <end position="95"/>
    </location>
</feature>